<dbReference type="SUPFAM" id="SSF56935">
    <property type="entry name" value="Porins"/>
    <property type="match status" value="1"/>
</dbReference>
<dbReference type="Gene3D" id="2.170.130.10">
    <property type="entry name" value="TonB-dependent receptor, plug domain"/>
    <property type="match status" value="1"/>
</dbReference>
<keyword evidence="2 10" id="KW-0813">Transport</keyword>
<dbReference type="Gene3D" id="2.40.170.20">
    <property type="entry name" value="TonB-dependent receptor, beta-barrel domain"/>
    <property type="match status" value="1"/>
</dbReference>
<comment type="similarity">
    <text evidence="10 11">Belongs to the TonB-dependent receptor family.</text>
</comment>
<dbReference type="GO" id="GO:0006826">
    <property type="term" value="P:iron ion transport"/>
    <property type="evidence" value="ECO:0007669"/>
    <property type="project" value="UniProtKB-KW"/>
</dbReference>
<evidence type="ECO:0000256" key="6">
    <source>
        <dbReference type="ARBA" id="ARBA00023004"/>
    </source>
</evidence>
<keyword evidence="8 10" id="KW-0472">Membrane</keyword>
<dbReference type="InterPro" id="IPR012910">
    <property type="entry name" value="Plug_dom"/>
</dbReference>
<evidence type="ECO:0000256" key="9">
    <source>
        <dbReference type="ARBA" id="ARBA00023237"/>
    </source>
</evidence>
<keyword evidence="4" id="KW-0410">Iron transport</keyword>
<keyword evidence="4" id="KW-0406">Ion transport</keyword>
<keyword evidence="12" id="KW-0732">Signal</keyword>
<dbReference type="EMBL" id="JAWDES010000005">
    <property type="protein sequence ID" value="MDU0260830.1"/>
    <property type="molecule type" value="Genomic_DNA"/>
</dbReference>
<dbReference type="Proteomes" id="UP001181347">
    <property type="component" value="Unassembled WGS sequence"/>
</dbReference>
<evidence type="ECO:0000256" key="8">
    <source>
        <dbReference type="ARBA" id="ARBA00023136"/>
    </source>
</evidence>
<dbReference type="Gene3D" id="2.60.40.1120">
    <property type="entry name" value="Carboxypeptidase-like, regulatory domain"/>
    <property type="match status" value="1"/>
</dbReference>
<dbReference type="PROSITE" id="PS51257">
    <property type="entry name" value="PROKAR_LIPOPROTEIN"/>
    <property type="match status" value="1"/>
</dbReference>
<evidence type="ECO:0000313" key="15">
    <source>
        <dbReference type="Proteomes" id="UP001181347"/>
    </source>
</evidence>
<dbReference type="GO" id="GO:0009279">
    <property type="term" value="C:cell outer membrane"/>
    <property type="evidence" value="ECO:0007669"/>
    <property type="project" value="UniProtKB-SubCell"/>
</dbReference>
<dbReference type="SUPFAM" id="SSF49464">
    <property type="entry name" value="Carboxypeptidase regulatory domain-like"/>
    <property type="match status" value="1"/>
</dbReference>
<comment type="caution">
    <text evidence="14">The sequence shown here is derived from an EMBL/GenBank/DDBJ whole genome shotgun (WGS) entry which is preliminary data.</text>
</comment>
<evidence type="ECO:0000259" key="13">
    <source>
        <dbReference type="SMART" id="SM00965"/>
    </source>
</evidence>
<keyword evidence="3 10" id="KW-1134">Transmembrane beta strand</keyword>
<keyword evidence="6" id="KW-0408">Iron</keyword>
<accession>A0AAE4LN30</accession>
<comment type="subcellular location">
    <subcellularLocation>
        <location evidence="1 10">Cell outer membrane</location>
        <topology evidence="1 10">Multi-pass membrane protein</topology>
    </subcellularLocation>
</comment>
<protein>
    <submittedName>
        <fullName evidence="14">SusC/RagA family TonB-linked outer membrane protein</fullName>
    </submittedName>
</protein>
<dbReference type="InterPro" id="IPR036942">
    <property type="entry name" value="Beta-barrel_TonB_sf"/>
</dbReference>
<dbReference type="PROSITE" id="PS52016">
    <property type="entry name" value="TONB_DEPENDENT_REC_3"/>
    <property type="match status" value="1"/>
</dbReference>
<feature type="chain" id="PRO_5042117515" evidence="12">
    <location>
        <begin position="38"/>
        <end position="1121"/>
    </location>
</feature>
<dbReference type="InterPro" id="IPR000531">
    <property type="entry name" value="Beta-barrel_TonB"/>
</dbReference>
<keyword evidence="5 10" id="KW-0812">Transmembrane</keyword>
<keyword evidence="9 10" id="KW-0998">Cell outer membrane</keyword>
<dbReference type="SMART" id="SM00965">
    <property type="entry name" value="STN"/>
    <property type="match status" value="1"/>
</dbReference>
<dbReference type="Pfam" id="PF00593">
    <property type="entry name" value="TonB_dep_Rec_b-barrel"/>
    <property type="match status" value="1"/>
</dbReference>
<sequence length="1121" mass="123567">MKKTYLAAGRGVHAVSACFRCLFLIPIFVLGCFGAHAAAQTQQSVSRVSLDVRDAAIVNVFQTVQQQTGCSFVYNTSDIDTDRKVTVSAQDEPLTALLDKLFAGSDIAYTLRDKHIVLSKKTKNSPPHNAQGGVSGTVKDAQGMPLIGATVLIQGTTTGVAVDLDGNFMLPQAKVGDTLEISLIGYAKQTLPVTGSAPLQVVMLEDNEVLDAVVVTALGIKRAEKSLTYNVQEVAGDIVTSVKDANFMNSLSGKVAGLQINASASGAGGSTRVVMRGVKSINGENNALYVIDGIPLPSLRSSQTSGTYEMPDGGDFEGIANFNPDDIESMSILSGATASALYGAQGANGVILITTKKGKEGRVRVNYSNSTTFSHPFVMPKFQNTYGTSEIEPMMSWGSKLATPTSYDPADFFQTGFNETNSVGLSAGTERNQTYASASAVNSRGIVPNNVYNRYNFSIRNTTMLIKDRLTLDVGATYMKQYTRNQTIQGQYRNPLVGIYLFPRGNDIRKYEIYERPGSDSRYMEQFWDLEFLKGVENPWWITNRELNENRQHRYSFNATMKLDITDWMSLTGRIRTDNATINYTRKLSASTNMLFASKYGSYLNRTMTHNNLYGDVLLSIDKSFFDNAFSLQFNLGASIMDDKNQLTGYEGYLAGIPNKFTYNNIISDNSQSFPTQENYHDQIQAVYATMQLGWRGMLYVDVSVRNDWASMLAFTPKQNIFYPSVGLSAVISSMADLSKAGISFLKVRGSYAEVGNAPERYITGPNYTLTNGVVSTATIAPAKHLEAERTKSFEAGLDVKFLGNKISATATYYNTNTYNQLFLYDAPPSSGYKQKYINAGKVNNWGIEASAGYKNTWRDFSWATTLNFSMNRNKIKELVPEGTRDPDTGSLVDIKEVNKDYGGYRVKLVEGGSIGDFYVKGLLTDDKGHIYVDPNSNTVLLDPDPEAYIFAGNTEARFRWGWNNQFSYKGVSLGVLIDARIGGRGVSATQALMDRFGVSQDSADARENGGVWISDDQQVPDAKTFYANSGDGMAMLSHYVYSMTNVRLRELTLGYDLPSKWFRNKVNMSVSFVGRNLFMFYNKAPFDPEVTASTSTYYQGVDFFMQPSVRTLGFSVKLQF</sequence>
<dbReference type="AlphaFoldDB" id="A0AAE4LN30"/>
<dbReference type="NCBIfam" id="TIGR04056">
    <property type="entry name" value="OMP_RagA_SusC"/>
    <property type="match status" value="1"/>
</dbReference>
<proteinExistence type="inferred from homology"/>
<dbReference type="InterPro" id="IPR037066">
    <property type="entry name" value="Plug_dom_sf"/>
</dbReference>
<dbReference type="InterPro" id="IPR008969">
    <property type="entry name" value="CarboxyPept-like_regulatory"/>
</dbReference>
<reference evidence="14" key="1">
    <citation type="submission" date="2023-10" db="EMBL/GenBank/DDBJ databases">
        <title>Genome Sequence of the Bacteria from From Gut Wall in Crohn's Disease.</title>
        <authorList>
            <person name="Rodriguez-Palacios A."/>
        </authorList>
    </citation>
    <scope>NUCLEOTIDE SEQUENCE</scope>
    <source>
        <strain evidence="14">CavFT-hAR58</strain>
    </source>
</reference>
<dbReference type="InterPro" id="IPR023997">
    <property type="entry name" value="TonB-dep_OMP_SusC/RagA_CS"/>
</dbReference>
<name>A0AAE4LN30_9BACT</name>
<evidence type="ECO:0000256" key="12">
    <source>
        <dbReference type="SAM" id="SignalP"/>
    </source>
</evidence>
<dbReference type="NCBIfam" id="TIGR04057">
    <property type="entry name" value="SusC_RagA_signa"/>
    <property type="match status" value="1"/>
</dbReference>
<keyword evidence="7 11" id="KW-0798">TonB box</keyword>
<evidence type="ECO:0000256" key="10">
    <source>
        <dbReference type="PROSITE-ProRule" id="PRU01360"/>
    </source>
</evidence>
<dbReference type="Pfam" id="PF07715">
    <property type="entry name" value="Plug"/>
    <property type="match status" value="1"/>
</dbReference>
<dbReference type="InterPro" id="IPR011662">
    <property type="entry name" value="Secretin/TonB_short_N"/>
</dbReference>
<dbReference type="InterPro" id="IPR023996">
    <property type="entry name" value="TonB-dep_OMP_SusC/RagA"/>
</dbReference>
<evidence type="ECO:0000256" key="11">
    <source>
        <dbReference type="RuleBase" id="RU003357"/>
    </source>
</evidence>
<dbReference type="InterPro" id="IPR039426">
    <property type="entry name" value="TonB-dep_rcpt-like"/>
</dbReference>
<dbReference type="RefSeq" id="WP_237958548.1">
    <property type="nucleotide sequence ID" value="NZ_BAAFKU010000003.1"/>
</dbReference>
<feature type="domain" description="Secretin/TonB short N-terminal" evidence="13">
    <location>
        <begin position="70"/>
        <end position="121"/>
    </location>
</feature>
<feature type="signal peptide" evidence="12">
    <location>
        <begin position="1"/>
        <end position="37"/>
    </location>
</feature>
<evidence type="ECO:0000256" key="2">
    <source>
        <dbReference type="ARBA" id="ARBA00022448"/>
    </source>
</evidence>
<evidence type="ECO:0000256" key="5">
    <source>
        <dbReference type="ARBA" id="ARBA00022692"/>
    </source>
</evidence>
<dbReference type="Pfam" id="PF13715">
    <property type="entry name" value="CarbopepD_reg_2"/>
    <property type="match status" value="1"/>
</dbReference>
<organism evidence="14 15">
    <name type="scientific">Alistipes finegoldii</name>
    <dbReference type="NCBI Taxonomy" id="214856"/>
    <lineage>
        <taxon>Bacteria</taxon>
        <taxon>Pseudomonadati</taxon>
        <taxon>Bacteroidota</taxon>
        <taxon>Bacteroidia</taxon>
        <taxon>Bacteroidales</taxon>
        <taxon>Rikenellaceae</taxon>
        <taxon>Alistipes</taxon>
    </lineage>
</organism>
<evidence type="ECO:0000256" key="7">
    <source>
        <dbReference type="ARBA" id="ARBA00023077"/>
    </source>
</evidence>
<evidence type="ECO:0000313" key="14">
    <source>
        <dbReference type="EMBL" id="MDU0260830.1"/>
    </source>
</evidence>
<gene>
    <name evidence="14" type="ORF">RVH17_12095</name>
</gene>
<evidence type="ECO:0000256" key="1">
    <source>
        <dbReference type="ARBA" id="ARBA00004571"/>
    </source>
</evidence>
<evidence type="ECO:0000256" key="3">
    <source>
        <dbReference type="ARBA" id="ARBA00022452"/>
    </source>
</evidence>
<evidence type="ECO:0000256" key="4">
    <source>
        <dbReference type="ARBA" id="ARBA00022496"/>
    </source>
</evidence>
<dbReference type="Pfam" id="PF07660">
    <property type="entry name" value="STN"/>
    <property type="match status" value="1"/>
</dbReference>